<dbReference type="EMBL" id="CM020619">
    <property type="protein sequence ID" value="KAK1866328.1"/>
    <property type="molecule type" value="Genomic_DNA"/>
</dbReference>
<evidence type="ECO:0000313" key="1">
    <source>
        <dbReference type="EMBL" id="KAK1866328.1"/>
    </source>
</evidence>
<comment type="caution">
    <text evidence="1">The sequence shown here is derived from an EMBL/GenBank/DDBJ whole genome shotgun (WGS) entry which is preliminary data.</text>
</comment>
<accession>A0ACC3C984</accession>
<keyword evidence="2" id="KW-1185">Reference proteome</keyword>
<protein>
    <submittedName>
        <fullName evidence="1">Uncharacterized protein</fullName>
    </submittedName>
</protein>
<evidence type="ECO:0000313" key="2">
    <source>
        <dbReference type="Proteomes" id="UP000798662"/>
    </source>
</evidence>
<proteinExistence type="predicted"/>
<gene>
    <name evidence="1" type="ORF">I4F81_008848</name>
</gene>
<name>A0ACC3C984_PYRYE</name>
<dbReference type="Proteomes" id="UP000798662">
    <property type="component" value="Chromosome 2"/>
</dbReference>
<organism evidence="1 2">
    <name type="scientific">Pyropia yezoensis</name>
    <name type="common">Susabi-nori</name>
    <name type="synonym">Porphyra yezoensis</name>
    <dbReference type="NCBI Taxonomy" id="2788"/>
    <lineage>
        <taxon>Eukaryota</taxon>
        <taxon>Rhodophyta</taxon>
        <taxon>Bangiophyceae</taxon>
        <taxon>Bangiales</taxon>
        <taxon>Bangiaceae</taxon>
        <taxon>Pyropia</taxon>
    </lineage>
</organism>
<reference evidence="1" key="1">
    <citation type="submission" date="2019-11" db="EMBL/GenBank/DDBJ databases">
        <title>Nori genome reveals adaptations in red seaweeds to the harsh intertidal environment.</title>
        <authorList>
            <person name="Wang D."/>
            <person name="Mao Y."/>
        </authorList>
    </citation>
    <scope>NUCLEOTIDE SEQUENCE</scope>
    <source>
        <tissue evidence="1">Gametophyte</tissue>
    </source>
</reference>
<sequence>MATTEPPPKVVPWVTAIDAERPVTGTDLDKYPPRTVGDVLARAEAAWPSEPMLVPADPAEATLTFGGFATAARRTARAMLAAGLGRFDGVAILGFNAIPWHTAAVGGILAGGVIAGMYPTNSPAVCAHILGDARVRLAFVDSVAAAEKLAEARALAADEPGASGPGLTKIVVWGVPAADLAGAPGLAAVRDVVTTWEEFLAAGDASAVDDAALAAVMATQKPGHCCCLVYTSGTTGPPKGVMISHDNCNWTVSVTQTTVRLGPGDRGVSYLPLSHVAATMIDIHGCLGIGFSMHFARPDALKGSLGETLKAVRPTFFLAIPRVWEKMTEAMLGVRARGSRIQNAISDAAQAIGRSASDADEFGGPGEAGHPWGYAVANLAVFRNVRRAMGLDQCKVLVNAAAPLPRAALEYLRGFHMVLGDIYGQSECSGPATVNRPWHYKMGSSGTAAEGVEVKILDVAAAAAGEKGVDVAAGEGEGEICSRGRNTFLGYLNNEEATREVLDDEGWLHSGDLGRLDTDGFLWITGRLKELIITAGGENVAPTPIEAAIVERAPAVERAFVVGDRRKFLSVLLVVKAKADGTLTGPAKEVDAAVTTTEEVAAGGSEAWKAMLDKAVVAANEVSHSRASRVQKWAVLPRDFSEEEGELTPTLKVKRKNVVKNFASVIEGLYA</sequence>